<dbReference type="Proteomes" id="UP000823399">
    <property type="component" value="Unassembled WGS sequence"/>
</dbReference>
<name>A0A9P7EVE8_9AGAM</name>
<gene>
    <name evidence="2" type="ORF">F5147DRAFT_542768</name>
</gene>
<protein>
    <submittedName>
        <fullName evidence="2">Uncharacterized protein</fullName>
    </submittedName>
</protein>
<dbReference type="GeneID" id="64692532"/>
<dbReference type="EMBL" id="JABBWM010000104">
    <property type="protein sequence ID" value="KAG2090399.1"/>
    <property type="molecule type" value="Genomic_DNA"/>
</dbReference>
<evidence type="ECO:0000313" key="2">
    <source>
        <dbReference type="EMBL" id="KAG2090399.1"/>
    </source>
</evidence>
<evidence type="ECO:0000256" key="1">
    <source>
        <dbReference type="SAM" id="MobiDB-lite"/>
    </source>
</evidence>
<organism evidence="2 3">
    <name type="scientific">Suillus discolor</name>
    <dbReference type="NCBI Taxonomy" id="1912936"/>
    <lineage>
        <taxon>Eukaryota</taxon>
        <taxon>Fungi</taxon>
        <taxon>Dikarya</taxon>
        <taxon>Basidiomycota</taxon>
        <taxon>Agaricomycotina</taxon>
        <taxon>Agaricomycetes</taxon>
        <taxon>Agaricomycetidae</taxon>
        <taxon>Boletales</taxon>
        <taxon>Suillineae</taxon>
        <taxon>Suillaceae</taxon>
        <taxon>Suillus</taxon>
    </lineage>
</organism>
<feature type="non-terminal residue" evidence="2">
    <location>
        <position position="103"/>
    </location>
</feature>
<comment type="caution">
    <text evidence="2">The sequence shown here is derived from an EMBL/GenBank/DDBJ whole genome shotgun (WGS) entry which is preliminary data.</text>
</comment>
<accession>A0A9P7EVE8</accession>
<reference evidence="2" key="1">
    <citation type="journal article" date="2020" name="New Phytol.">
        <title>Comparative genomics reveals dynamic genome evolution in host specialist ectomycorrhizal fungi.</title>
        <authorList>
            <person name="Lofgren L.A."/>
            <person name="Nguyen N.H."/>
            <person name="Vilgalys R."/>
            <person name="Ruytinx J."/>
            <person name="Liao H.L."/>
            <person name="Branco S."/>
            <person name="Kuo A."/>
            <person name="LaButti K."/>
            <person name="Lipzen A."/>
            <person name="Andreopoulos W."/>
            <person name="Pangilinan J."/>
            <person name="Riley R."/>
            <person name="Hundley H."/>
            <person name="Na H."/>
            <person name="Barry K."/>
            <person name="Grigoriev I.V."/>
            <person name="Stajich J.E."/>
            <person name="Kennedy P.G."/>
        </authorList>
    </citation>
    <scope>NUCLEOTIDE SEQUENCE</scope>
    <source>
        <strain evidence="2">FC423</strain>
    </source>
</reference>
<sequence>MNYNNYKMVIVKTYAVRLVGWPQGVKFISPSSIGTVGEIRKLRDMLRAKACHWSALTPAEVKAHTAALDVRCLAGEVVRQPHKKRSNAGIPRKRKGAPTTGQG</sequence>
<feature type="region of interest" description="Disordered" evidence="1">
    <location>
        <begin position="81"/>
        <end position="103"/>
    </location>
</feature>
<feature type="compositionally biased region" description="Basic residues" evidence="1">
    <location>
        <begin position="81"/>
        <end position="96"/>
    </location>
</feature>
<keyword evidence="3" id="KW-1185">Reference proteome</keyword>
<dbReference type="AlphaFoldDB" id="A0A9P7EVE8"/>
<dbReference type="OrthoDB" id="3253416at2759"/>
<dbReference type="RefSeq" id="XP_041286209.1">
    <property type="nucleotide sequence ID" value="XM_041430273.1"/>
</dbReference>
<proteinExistence type="predicted"/>
<evidence type="ECO:0000313" key="3">
    <source>
        <dbReference type="Proteomes" id="UP000823399"/>
    </source>
</evidence>